<keyword evidence="6" id="KW-1185">Reference proteome</keyword>
<feature type="compositionally biased region" description="Basic and acidic residues" evidence="4">
    <location>
        <begin position="193"/>
        <end position="203"/>
    </location>
</feature>
<evidence type="ECO:0000256" key="4">
    <source>
        <dbReference type="SAM" id="MobiDB-lite"/>
    </source>
</evidence>
<dbReference type="InterPro" id="IPR011421">
    <property type="entry name" value="BCNT-C"/>
</dbReference>
<accession>A0A8B7RNY7</accession>
<dbReference type="RefSeq" id="XP_019501993.1">
    <property type="nucleotide sequence ID" value="XM_019646448.1"/>
</dbReference>
<dbReference type="GO" id="GO:0000812">
    <property type="term" value="C:Swr1 complex"/>
    <property type="evidence" value="ECO:0007669"/>
    <property type="project" value="TreeGrafter"/>
</dbReference>
<feature type="region of interest" description="Disordered" evidence="4">
    <location>
        <begin position="1"/>
        <end position="162"/>
    </location>
</feature>
<feature type="compositionally biased region" description="Basic and acidic residues" evidence="4">
    <location>
        <begin position="152"/>
        <end position="162"/>
    </location>
</feature>
<feature type="compositionally biased region" description="Acidic residues" evidence="4">
    <location>
        <begin position="70"/>
        <end position="81"/>
    </location>
</feature>
<keyword evidence="3" id="KW-0995">Kinetochore</keyword>
<evidence type="ECO:0000256" key="1">
    <source>
        <dbReference type="ARBA" id="ARBA00019033"/>
    </source>
</evidence>
<dbReference type="KEGG" id="hai:109384812"/>
<keyword evidence="3" id="KW-0217">Developmental protein</keyword>
<keyword evidence="3" id="KW-0158">Chromosome</keyword>
<evidence type="ECO:0000313" key="7">
    <source>
        <dbReference type="RefSeq" id="XP_019501993.1"/>
    </source>
</evidence>
<evidence type="ECO:0000259" key="5">
    <source>
        <dbReference type="PROSITE" id="PS51279"/>
    </source>
</evidence>
<feature type="compositionally biased region" description="Acidic residues" evidence="4">
    <location>
        <begin position="25"/>
        <end position="41"/>
    </location>
</feature>
<reference evidence="7" key="1">
    <citation type="submission" date="2025-08" db="UniProtKB">
        <authorList>
            <consortium name="RefSeq"/>
        </authorList>
    </citation>
    <scope>IDENTIFICATION</scope>
    <source>
        <tissue evidence="7">Muscle</tissue>
    </source>
</reference>
<comment type="function">
    <text evidence="3">May play a role during embryogenesis.</text>
</comment>
<dbReference type="PANTHER" id="PTHR48407">
    <property type="entry name" value="CRANIOFACIAL DEVELOPMENT PROTEIN 1"/>
    <property type="match status" value="1"/>
</dbReference>
<protein>
    <recommendedName>
        <fullName evidence="1 3">Craniofacial development protein 1</fullName>
    </recommendedName>
    <alternativeName>
        <fullName evidence="2 3">Bucentaur</fullName>
    </alternativeName>
</protein>
<dbReference type="InterPro" id="IPR027124">
    <property type="entry name" value="Swc5/CFDP1/2"/>
</dbReference>
<name>A0A8B7RNY7_HIPAR</name>
<dbReference type="GeneID" id="109384812"/>
<feature type="domain" description="BCNT-C" evidence="5">
    <location>
        <begin position="220"/>
        <end position="301"/>
    </location>
</feature>
<gene>
    <name evidence="7" type="primary">CFDP1</name>
</gene>
<feature type="compositionally biased region" description="Basic residues" evidence="4">
    <location>
        <begin position="48"/>
        <end position="65"/>
    </location>
</feature>
<dbReference type="AlphaFoldDB" id="A0A8B7RNY7"/>
<dbReference type="OrthoDB" id="445677at2759"/>
<dbReference type="PANTHER" id="PTHR48407:SF1">
    <property type="entry name" value="CRANIOFACIAL DEVELOPMENT PROTEIN 1"/>
    <property type="match status" value="1"/>
</dbReference>
<feature type="compositionally biased region" description="Basic and acidic residues" evidence="4">
    <location>
        <begin position="97"/>
        <end position="114"/>
    </location>
</feature>
<evidence type="ECO:0000256" key="2">
    <source>
        <dbReference type="ARBA" id="ARBA00030244"/>
    </source>
</evidence>
<dbReference type="Proteomes" id="UP000694851">
    <property type="component" value="Unplaced"/>
</dbReference>
<dbReference type="Pfam" id="PF07572">
    <property type="entry name" value="BCNT"/>
    <property type="match status" value="1"/>
</dbReference>
<comment type="subcellular location">
    <subcellularLocation>
        <location evidence="3">Chromosome</location>
        <location evidence="3">Centromere</location>
        <location evidence="3">Kinetochore</location>
    </subcellularLocation>
</comment>
<evidence type="ECO:0000256" key="3">
    <source>
        <dbReference type="RuleBase" id="RU363092"/>
    </source>
</evidence>
<dbReference type="PROSITE" id="PS51279">
    <property type="entry name" value="BCNT_C"/>
    <property type="match status" value="1"/>
</dbReference>
<feature type="region of interest" description="Disordered" evidence="4">
    <location>
        <begin position="193"/>
        <end position="226"/>
    </location>
</feature>
<evidence type="ECO:0000313" key="6">
    <source>
        <dbReference type="Proteomes" id="UP000694851"/>
    </source>
</evidence>
<proteinExistence type="predicted"/>
<dbReference type="CTD" id="10428"/>
<sequence length="301" mass="33522">MEEFDSEDFSSSEEDEDYVPSGGEYSEDDVNELVKEDEVDGAEQTQKTKGKKRKAQSTPARKRRQGGLMLEEEEEEEEDASGESGGSSSEGEDSAAEQEKGTGSEDARKKKEDELWASFLNDVGSKAKVPSSPPVKKREETEETSSGTSVVKAEEPEKPKETEKVKITKVFDFAGEEVRVTKEVDATSREAKSFFKQNEKENPQAHVPSALPSLPAGSGLKRSSGMSSLLGKIGAKKQKMSTLEKSKLDWESFKEEEGIGEELAIHNRGKEGYIERKAFLDRVDHRQFEIERDLRLSKMKP</sequence>
<organism evidence="6 7">
    <name type="scientific">Hipposideros armiger</name>
    <name type="common">Great Himalayan leaf-nosed bat</name>
    <dbReference type="NCBI Taxonomy" id="186990"/>
    <lineage>
        <taxon>Eukaryota</taxon>
        <taxon>Metazoa</taxon>
        <taxon>Chordata</taxon>
        <taxon>Craniata</taxon>
        <taxon>Vertebrata</taxon>
        <taxon>Euteleostomi</taxon>
        <taxon>Mammalia</taxon>
        <taxon>Eutheria</taxon>
        <taxon>Laurasiatheria</taxon>
        <taxon>Chiroptera</taxon>
        <taxon>Yinpterochiroptera</taxon>
        <taxon>Rhinolophoidea</taxon>
        <taxon>Hipposideridae</taxon>
        <taxon>Hipposideros</taxon>
    </lineage>
</organism>
<dbReference type="GO" id="GO:0000776">
    <property type="term" value="C:kinetochore"/>
    <property type="evidence" value="ECO:0007669"/>
    <property type="project" value="UniProtKB-KW"/>
</dbReference>
<feature type="compositionally biased region" description="Acidic residues" evidence="4">
    <location>
        <begin position="1"/>
        <end position="18"/>
    </location>
</feature>